<keyword evidence="7" id="KW-1185">Reference proteome</keyword>
<dbReference type="SUPFAM" id="SSF53850">
    <property type="entry name" value="Periplasmic binding protein-like II"/>
    <property type="match status" value="1"/>
</dbReference>
<dbReference type="RefSeq" id="WP_205106527.1">
    <property type="nucleotide sequence ID" value="NZ_BAAAHT010000018.1"/>
</dbReference>
<dbReference type="GO" id="GO:0003677">
    <property type="term" value="F:DNA binding"/>
    <property type="evidence" value="ECO:0007669"/>
    <property type="project" value="UniProtKB-KW"/>
</dbReference>
<comment type="similarity">
    <text evidence="1">Belongs to the LysR transcriptional regulatory family.</text>
</comment>
<dbReference type="InterPro" id="IPR036390">
    <property type="entry name" value="WH_DNA-bd_sf"/>
</dbReference>
<comment type="caution">
    <text evidence="6">The sequence shown here is derived from an EMBL/GenBank/DDBJ whole genome shotgun (WGS) entry which is preliminary data.</text>
</comment>
<dbReference type="Pfam" id="PF03466">
    <property type="entry name" value="LysR_substrate"/>
    <property type="match status" value="1"/>
</dbReference>
<proteinExistence type="inferred from homology"/>
<feature type="domain" description="HTH lysR-type" evidence="5">
    <location>
        <begin position="1"/>
        <end position="58"/>
    </location>
</feature>
<dbReference type="Proteomes" id="UP000776164">
    <property type="component" value="Unassembled WGS sequence"/>
</dbReference>
<dbReference type="Gene3D" id="3.40.190.10">
    <property type="entry name" value="Periplasmic binding protein-like II"/>
    <property type="match status" value="2"/>
</dbReference>
<dbReference type="Gene3D" id="1.10.10.10">
    <property type="entry name" value="Winged helix-like DNA-binding domain superfamily/Winged helix DNA-binding domain"/>
    <property type="match status" value="1"/>
</dbReference>
<organism evidence="6 7">
    <name type="scientific">Subtercola frigoramans</name>
    <dbReference type="NCBI Taxonomy" id="120298"/>
    <lineage>
        <taxon>Bacteria</taxon>
        <taxon>Bacillati</taxon>
        <taxon>Actinomycetota</taxon>
        <taxon>Actinomycetes</taxon>
        <taxon>Micrococcales</taxon>
        <taxon>Microbacteriaceae</taxon>
        <taxon>Subtercola</taxon>
    </lineage>
</organism>
<keyword evidence="4" id="KW-0804">Transcription</keyword>
<reference evidence="6 7" key="1">
    <citation type="submission" date="2021-01" db="EMBL/GenBank/DDBJ databases">
        <title>Sequencing the genomes of 1000 actinobacteria strains.</title>
        <authorList>
            <person name="Klenk H.-P."/>
        </authorList>
    </citation>
    <scope>NUCLEOTIDE SEQUENCE [LARGE SCALE GENOMIC DNA]</scope>
    <source>
        <strain evidence="6 7">DSM 13057</strain>
    </source>
</reference>
<protein>
    <submittedName>
        <fullName evidence="6">DNA-binding transcriptional LysR family regulator</fullName>
    </submittedName>
</protein>
<evidence type="ECO:0000256" key="1">
    <source>
        <dbReference type="ARBA" id="ARBA00009437"/>
    </source>
</evidence>
<dbReference type="CDD" id="cd08414">
    <property type="entry name" value="PBP2_LTTR_aromatics_like"/>
    <property type="match status" value="1"/>
</dbReference>
<evidence type="ECO:0000256" key="4">
    <source>
        <dbReference type="ARBA" id="ARBA00023163"/>
    </source>
</evidence>
<name>A0ABS2L170_9MICO</name>
<sequence length="314" mass="34163">MELRDIEAFVAVAEELHFGRAAARLRISQPPLSNRIRQLEADLKVQLFVRNTRNVTLTDAGARLLIPALKVLNQLNLTRAAAESIRTGEEGRVRLGFAGASSQRSLPLLSRAVRLAHPGIELELQSQTYVYTAIEKLVAGSLDLAFSRLPSNHPQLESRVIEVEEIICAVPDSHPLAQQGEVRLSDLRNEDFVSLPEDQGSILQATMFALCVTAGFRPRLTQIAPDSATVLALVAAGVGVTITLSSVTPAQNVGVAYLPIIDAEPNHMFATLAWRKDDQSPALRKVLAISEQALPTPDLSEFKNNPFMIGIGLE</sequence>
<dbReference type="PANTHER" id="PTHR30346:SF28">
    <property type="entry name" value="HTH-TYPE TRANSCRIPTIONAL REGULATOR CYNR"/>
    <property type="match status" value="1"/>
</dbReference>
<gene>
    <name evidence="6" type="ORF">JOE66_000465</name>
</gene>
<evidence type="ECO:0000313" key="7">
    <source>
        <dbReference type="Proteomes" id="UP000776164"/>
    </source>
</evidence>
<evidence type="ECO:0000256" key="3">
    <source>
        <dbReference type="ARBA" id="ARBA00023125"/>
    </source>
</evidence>
<dbReference type="PROSITE" id="PS50931">
    <property type="entry name" value="HTH_LYSR"/>
    <property type="match status" value="1"/>
</dbReference>
<evidence type="ECO:0000313" key="6">
    <source>
        <dbReference type="EMBL" id="MBM7470831.1"/>
    </source>
</evidence>
<dbReference type="Pfam" id="PF00126">
    <property type="entry name" value="HTH_1"/>
    <property type="match status" value="1"/>
</dbReference>
<dbReference type="SUPFAM" id="SSF46785">
    <property type="entry name" value="Winged helix' DNA-binding domain"/>
    <property type="match status" value="1"/>
</dbReference>
<evidence type="ECO:0000256" key="2">
    <source>
        <dbReference type="ARBA" id="ARBA00023015"/>
    </source>
</evidence>
<dbReference type="PANTHER" id="PTHR30346">
    <property type="entry name" value="TRANSCRIPTIONAL DUAL REGULATOR HCAR-RELATED"/>
    <property type="match status" value="1"/>
</dbReference>
<keyword evidence="3 6" id="KW-0238">DNA-binding</keyword>
<keyword evidence="2" id="KW-0805">Transcription regulation</keyword>
<dbReference type="PRINTS" id="PR00039">
    <property type="entry name" value="HTHLYSR"/>
</dbReference>
<dbReference type="InterPro" id="IPR005119">
    <property type="entry name" value="LysR_subst-bd"/>
</dbReference>
<dbReference type="InterPro" id="IPR036388">
    <property type="entry name" value="WH-like_DNA-bd_sf"/>
</dbReference>
<dbReference type="InterPro" id="IPR000847">
    <property type="entry name" value="LysR_HTH_N"/>
</dbReference>
<accession>A0ABS2L170</accession>
<evidence type="ECO:0000259" key="5">
    <source>
        <dbReference type="PROSITE" id="PS50931"/>
    </source>
</evidence>
<dbReference type="EMBL" id="JAFBBU010000001">
    <property type="protein sequence ID" value="MBM7470831.1"/>
    <property type="molecule type" value="Genomic_DNA"/>
</dbReference>